<keyword evidence="3" id="KW-0560">Oxidoreductase</keyword>
<keyword evidence="5" id="KW-0676">Redox-active center</keyword>
<feature type="domain" description="Thioredoxin" evidence="6">
    <location>
        <begin position="27"/>
        <end position="188"/>
    </location>
</feature>
<evidence type="ECO:0000256" key="2">
    <source>
        <dbReference type="ARBA" id="ARBA00022862"/>
    </source>
</evidence>
<evidence type="ECO:0000256" key="3">
    <source>
        <dbReference type="ARBA" id="ARBA00023002"/>
    </source>
</evidence>
<dbReference type="InterPro" id="IPR036249">
    <property type="entry name" value="Thioredoxin-like_sf"/>
</dbReference>
<evidence type="ECO:0000256" key="4">
    <source>
        <dbReference type="ARBA" id="ARBA00023157"/>
    </source>
</evidence>
<dbReference type="OrthoDB" id="69195at2"/>
<sequence length="188" mass="20687">MSNPSVANPYEFPPGLPVPEDDGACSHLSGMAAPDVRLRGVDGKEWNLGELLRDKVLVYVYPATGVPGTDPIPGWDDIPGAPGCTVQSLGYRDHYAEFRAAGVEVIGISAQATTEQQEFAQRTQIPYLLLSDPTFKLRDTLRLPTFTAHGRTFYRRLALLFERGVIRRVFYPIFPPNENAAEVLAALT</sequence>
<proteinExistence type="predicted"/>
<protein>
    <recommendedName>
        <fullName evidence="6">Thioredoxin domain-containing protein</fullName>
    </recommendedName>
</protein>
<dbReference type="SUPFAM" id="SSF52833">
    <property type="entry name" value="Thioredoxin-like"/>
    <property type="match status" value="1"/>
</dbReference>
<dbReference type="Gene3D" id="3.40.30.10">
    <property type="entry name" value="Glutaredoxin"/>
    <property type="match status" value="1"/>
</dbReference>
<dbReference type="PANTHER" id="PTHR42801">
    <property type="entry name" value="THIOREDOXIN-DEPENDENT PEROXIDE REDUCTASE"/>
    <property type="match status" value="1"/>
</dbReference>
<gene>
    <name evidence="7" type="ORF">BE15_40720</name>
</gene>
<comment type="caution">
    <text evidence="7">The sequence shown here is derived from an EMBL/GenBank/DDBJ whole genome shotgun (WGS) entry which is preliminary data.</text>
</comment>
<accession>A0A150Q2F2</accession>
<organism evidence="7 8">
    <name type="scientific">Sorangium cellulosum</name>
    <name type="common">Polyangium cellulosum</name>
    <dbReference type="NCBI Taxonomy" id="56"/>
    <lineage>
        <taxon>Bacteria</taxon>
        <taxon>Pseudomonadati</taxon>
        <taxon>Myxococcota</taxon>
        <taxon>Polyangia</taxon>
        <taxon>Polyangiales</taxon>
        <taxon>Polyangiaceae</taxon>
        <taxon>Sorangium</taxon>
    </lineage>
</organism>
<evidence type="ECO:0000313" key="8">
    <source>
        <dbReference type="Proteomes" id="UP000075260"/>
    </source>
</evidence>
<keyword evidence="4" id="KW-1015">Disulfide bond</keyword>
<name>A0A150Q2F2_SORCE</name>
<dbReference type="InterPro" id="IPR050924">
    <property type="entry name" value="Peroxiredoxin_BCP/PrxQ"/>
</dbReference>
<dbReference type="EMBL" id="JEMA01001116">
    <property type="protein sequence ID" value="KYF62191.1"/>
    <property type="molecule type" value="Genomic_DNA"/>
</dbReference>
<dbReference type="PANTHER" id="PTHR42801:SF21">
    <property type="entry name" value="BCPB PROTEIN"/>
    <property type="match status" value="1"/>
</dbReference>
<evidence type="ECO:0000256" key="1">
    <source>
        <dbReference type="ARBA" id="ARBA00022559"/>
    </source>
</evidence>
<dbReference type="InterPro" id="IPR013766">
    <property type="entry name" value="Thioredoxin_domain"/>
</dbReference>
<dbReference type="Proteomes" id="UP000075260">
    <property type="component" value="Unassembled WGS sequence"/>
</dbReference>
<keyword evidence="1" id="KW-0575">Peroxidase</keyword>
<evidence type="ECO:0000313" key="7">
    <source>
        <dbReference type="EMBL" id="KYF62191.1"/>
    </source>
</evidence>
<dbReference type="GO" id="GO:0005737">
    <property type="term" value="C:cytoplasm"/>
    <property type="evidence" value="ECO:0007669"/>
    <property type="project" value="TreeGrafter"/>
</dbReference>
<reference evidence="7 8" key="1">
    <citation type="submission" date="2014-02" db="EMBL/GenBank/DDBJ databases">
        <title>The small core and large imbalanced accessory genome model reveals a collaborative survival strategy of Sorangium cellulosum strains in nature.</title>
        <authorList>
            <person name="Han K."/>
            <person name="Peng R."/>
            <person name="Blom J."/>
            <person name="Li Y.-Z."/>
        </authorList>
    </citation>
    <scope>NUCLEOTIDE SEQUENCE [LARGE SCALE GENOMIC DNA]</scope>
    <source>
        <strain evidence="7 8">So0008-312</strain>
    </source>
</reference>
<dbReference type="Pfam" id="PF08534">
    <property type="entry name" value="Redoxin"/>
    <property type="match status" value="1"/>
</dbReference>
<dbReference type="PROSITE" id="PS51352">
    <property type="entry name" value="THIOREDOXIN_2"/>
    <property type="match status" value="1"/>
</dbReference>
<dbReference type="GO" id="GO:0034599">
    <property type="term" value="P:cellular response to oxidative stress"/>
    <property type="evidence" value="ECO:0007669"/>
    <property type="project" value="TreeGrafter"/>
</dbReference>
<dbReference type="CDD" id="cd03017">
    <property type="entry name" value="PRX_BCP"/>
    <property type="match status" value="1"/>
</dbReference>
<keyword evidence="2" id="KW-0049">Antioxidant</keyword>
<dbReference type="RefSeq" id="WP_061612758.1">
    <property type="nucleotide sequence ID" value="NZ_JEMA01001116.1"/>
</dbReference>
<dbReference type="InterPro" id="IPR013740">
    <property type="entry name" value="Redoxin"/>
</dbReference>
<dbReference type="GO" id="GO:0045454">
    <property type="term" value="P:cell redox homeostasis"/>
    <property type="evidence" value="ECO:0007669"/>
    <property type="project" value="TreeGrafter"/>
</dbReference>
<dbReference type="GO" id="GO:0008379">
    <property type="term" value="F:thioredoxin peroxidase activity"/>
    <property type="evidence" value="ECO:0007669"/>
    <property type="project" value="TreeGrafter"/>
</dbReference>
<evidence type="ECO:0000256" key="5">
    <source>
        <dbReference type="ARBA" id="ARBA00023284"/>
    </source>
</evidence>
<dbReference type="AlphaFoldDB" id="A0A150Q2F2"/>
<evidence type="ECO:0000259" key="6">
    <source>
        <dbReference type="PROSITE" id="PS51352"/>
    </source>
</evidence>